<dbReference type="PANTHER" id="PTHR45713">
    <property type="entry name" value="FTP DOMAIN-CONTAINING PROTEIN"/>
    <property type="match status" value="1"/>
</dbReference>
<dbReference type="Gene3D" id="2.60.120.260">
    <property type="entry name" value="Galactose-binding domain-like"/>
    <property type="match status" value="1"/>
</dbReference>
<feature type="domain" description="F5/8 type C" evidence="1">
    <location>
        <begin position="342"/>
        <end position="483"/>
    </location>
</feature>
<protein>
    <submittedName>
        <fullName evidence="2">Discoidin domain-containing protein</fullName>
    </submittedName>
</protein>
<evidence type="ECO:0000313" key="3">
    <source>
        <dbReference type="Proteomes" id="UP001524547"/>
    </source>
</evidence>
<dbReference type="InterPro" id="IPR051941">
    <property type="entry name" value="BG_Antigen-Binding_Lectin"/>
</dbReference>
<dbReference type="RefSeq" id="WP_422918269.1">
    <property type="nucleotide sequence ID" value="NZ_JAMZEJ010000001.1"/>
</dbReference>
<keyword evidence="3" id="KW-1185">Reference proteome</keyword>
<gene>
    <name evidence="2" type="ORF">NFI88_01590</name>
</gene>
<comment type="caution">
    <text evidence="2">The sequence shown here is derived from an EMBL/GenBank/DDBJ whole genome shotgun (WGS) entry which is preliminary data.</text>
</comment>
<proteinExistence type="predicted"/>
<organism evidence="2 3">
    <name type="scientific">Rhizosaccharibacter radicis</name>
    <dbReference type="NCBI Taxonomy" id="2782605"/>
    <lineage>
        <taxon>Bacteria</taxon>
        <taxon>Pseudomonadati</taxon>
        <taxon>Pseudomonadota</taxon>
        <taxon>Alphaproteobacteria</taxon>
        <taxon>Acetobacterales</taxon>
        <taxon>Acetobacteraceae</taxon>
        <taxon>Rhizosaccharibacter</taxon>
    </lineage>
</organism>
<dbReference type="Proteomes" id="UP001524547">
    <property type="component" value="Unassembled WGS sequence"/>
</dbReference>
<dbReference type="EMBL" id="JAMZEJ010000001">
    <property type="protein sequence ID" value="MCQ8239534.1"/>
    <property type="molecule type" value="Genomic_DNA"/>
</dbReference>
<dbReference type="PROSITE" id="PS50022">
    <property type="entry name" value="FA58C_3"/>
    <property type="match status" value="1"/>
</dbReference>
<dbReference type="SUPFAM" id="SSF49785">
    <property type="entry name" value="Galactose-binding domain-like"/>
    <property type="match status" value="1"/>
</dbReference>
<accession>A0ABT1VV20</accession>
<dbReference type="InterPro" id="IPR000421">
    <property type="entry name" value="FA58C"/>
</dbReference>
<dbReference type="Pfam" id="PF22633">
    <property type="entry name" value="F5_F8_type_C_2"/>
    <property type="match status" value="1"/>
</dbReference>
<dbReference type="InterPro" id="IPR008979">
    <property type="entry name" value="Galactose-bd-like_sf"/>
</dbReference>
<dbReference type="PANTHER" id="PTHR45713:SF6">
    <property type="entry name" value="F5_8 TYPE C DOMAIN-CONTAINING PROTEIN"/>
    <property type="match status" value="1"/>
</dbReference>
<sequence length="483" mass="55068">MNAGIILIRTHYVDEYLMRMAEEFSRGGVYDVAFAIDERKKIWDTGRFGKVSLTFEAMAAAGLFTGADPAKGQHEHALDAFWRCGDYILYLALDEFPQAQRFWMIENDVLINMAHPQDLFLALDAASQDDLLATHVVPASPDWFWWRTIEDRFSRPYRCFFPLIRASRRAAEHLRDKRRIEKQTYLRDGIDLWMVPNDEAFVGSTMASDGFTIADLNDYGSFYDGSRFDFWTLINRHRPPPLDDRLYHSVRAGEQFLAALRRKMPDVLTLLGYVEDDPEITPEMILEDVAIRLTEMPQERQVLLAHIDKLPVEILRLLASFEAASGLPLSGNVLQRLSAAVTHGPDLALGRPAFQSSVCAWSPRQHRCVDAMGAVNGQTDSPFSFHTDEDDEPWWAVDLLHEIGIASVRIHNRQDMPYRLDGYRIQISSDARKWITAYEMPAGTTAGPLEDVPLPIDATGRFLRIIVPRKTCLHLVQVEVFGR</sequence>
<name>A0ABT1VV20_9PROT</name>
<evidence type="ECO:0000313" key="2">
    <source>
        <dbReference type="EMBL" id="MCQ8239534.1"/>
    </source>
</evidence>
<evidence type="ECO:0000259" key="1">
    <source>
        <dbReference type="PROSITE" id="PS50022"/>
    </source>
</evidence>
<reference evidence="2 3" key="1">
    <citation type="submission" date="2022-06" db="EMBL/GenBank/DDBJ databases">
        <title>Rhizosaccharibacter gen. nov. sp. nov. KSS12, endophytic bacteria isolated from sugarcane.</title>
        <authorList>
            <person name="Pitiwittayakul N."/>
        </authorList>
    </citation>
    <scope>NUCLEOTIDE SEQUENCE [LARGE SCALE GENOMIC DNA]</scope>
    <source>
        <strain evidence="2 3">KSS12</strain>
    </source>
</reference>